<gene>
    <name evidence="3" type="ORF">OUZ56_013468</name>
</gene>
<protein>
    <submittedName>
        <fullName evidence="3">Uncharacterized protein</fullName>
    </submittedName>
</protein>
<feature type="compositionally biased region" description="Basic residues" evidence="1">
    <location>
        <begin position="38"/>
        <end position="54"/>
    </location>
</feature>
<feature type="chain" id="PRO_5046973252" evidence="2">
    <location>
        <begin position="20"/>
        <end position="81"/>
    </location>
</feature>
<evidence type="ECO:0000256" key="1">
    <source>
        <dbReference type="SAM" id="MobiDB-lite"/>
    </source>
</evidence>
<evidence type="ECO:0000313" key="4">
    <source>
        <dbReference type="Proteomes" id="UP001234178"/>
    </source>
</evidence>
<feature type="compositionally biased region" description="Low complexity" evidence="1">
    <location>
        <begin position="55"/>
        <end position="81"/>
    </location>
</feature>
<proteinExistence type="predicted"/>
<name>A0ABQ9Z5Z3_9CRUS</name>
<dbReference type="Proteomes" id="UP001234178">
    <property type="component" value="Unassembled WGS sequence"/>
</dbReference>
<sequence length="81" mass="8777">MNKSIAAVLVLVCIQLIIASREQASVPEARELRHHGHGNHYHAHRCHGRNKKRCSTTSTTTTSAGTVTAETVTSDTTTEVP</sequence>
<comment type="caution">
    <text evidence="3">The sequence shown here is derived from an EMBL/GenBank/DDBJ whole genome shotgun (WGS) entry which is preliminary data.</text>
</comment>
<reference evidence="3 4" key="1">
    <citation type="journal article" date="2023" name="Nucleic Acids Res.">
        <title>The hologenome of Daphnia magna reveals possible DNA methylation and microbiome-mediated evolution of the host genome.</title>
        <authorList>
            <person name="Chaturvedi A."/>
            <person name="Li X."/>
            <person name="Dhandapani V."/>
            <person name="Marshall H."/>
            <person name="Kissane S."/>
            <person name="Cuenca-Cambronero M."/>
            <person name="Asole G."/>
            <person name="Calvet F."/>
            <person name="Ruiz-Romero M."/>
            <person name="Marangio P."/>
            <person name="Guigo R."/>
            <person name="Rago D."/>
            <person name="Mirbahai L."/>
            <person name="Eastwood N."/>
            <person name="Colbourne J.K."/>
            <person name="Zhou J."/>
            <person name="Mallon E."/>
            <person name="Orsini L."/>
        </authorList>
    </citation>
    <scope>NUCLEOTIDE SEQUENCE [LARGE SCALE GENOMIC DNA]</scope>
    <source>
        <strain evidence="3">LRV0_1</strain>
    </source>
</reference>
<organism evidence="3 4">
    <name type="scientific">Daphnia magna</name>
    <dbReference type="NCBI Taxonomy" id="35525"/>
    <lineage>
        <taxon>Eukaryota</taxon>
        <taxon>Metazoa</taxon>
        <taxon>Ecdysozoa</taxon>
        <taxon>Arthropoda</taxon>
        <taxon>Crustacea</taxon>
        <taxon>Branchiopoda</taxon>
        <taxon>Diplostraca</taxon>
        <taxon>Cladocera</taxon>
        <taxon>Anomopoda</taxon>
        <taxon>Daphniidae</taxon>
        <taxon>Daphnia</taxon>
    </lineage>
</organism>
<accession>A0ABQ9Z5Z3</accession>
<keyword evidence="4" id="KW-1185">Reference proteome</keyword>
<keyword evidence="2" id="KW-0732">Signal</keyword>
<feature type="signal peptide" evidence="2">
    <location>
        <begin position="1"/>
        <end position="19"/>
    </location>
</feature>
<evidence type="ECO:0000313" key="3">
    <source>
        <dbReference type="EMBL" id="KAK4008325.1"/>
    </source>
</evidence>
<evidence type="ECO:0000256" key="2">
    <source>
        <dbReference type="SAM" id="SignalP"/>
    </source>
</evidence>
<dbReference type="EMBL" id="JAOYFB010000002">
    <property type="protein sequence ID" value="KAK4008325.1"/>
    <property type="molecule type" value="Genomic_DNA"/>
</dbReference>
<feature type="region of interest" description="Disordered" evidence="1">
    <location>
        <begin position="38"/>
        <end position="81"/>
    </location>
</feature>